<dbReference type="Proteomes" id="UP001597108">
    <property type="component" value="Unassembled WGS sequence"/>
</dbReference>
<reference evidence="3" key="1">
    <citation type="journal article" date="2019" name="Int. J. Syst. Evol. Microbiol.">
        <title>The Global Catalogue of Microorganisms (GCM) 10K type strain sequencing project: providing services to taxonomists for standard genome sequencing and annotation.</title>
        <authorList>
            <consortium name="The Broad Institute Genomics Platform"/>
            <consortium name="The Broad Institute Genome Sequencing Center for Infectious Disease"/>
            <person name="Wu L."/>
            <person name="Ma J."/>
        </authorList>
    </citation>
    <scope>NUCLEOTIDE SEQUENCE [LARGE SCALE GENOMIC DNA]</scope>
    <source>
        <strain evidence="3">CCUG 60524</strain>
    </source>
</reference>
<gene>
    <name evidence="2" type="ORF">ACFQ2S_08980</name>
</gene>
<proteinExistence type="predicted"/>
<feature type="chain" id="PRO_5047265803" description="Lipoprotein" evidence="1">
    <location>
        <begin position="16"/>
        <end position="116"/>
    </location>
</feature>
<evidence type="ECO:0008006" key="4">
    <source>
        <dbReference type="Google" id="ProtNLM"/>
    </source>
</evidence>
<keyword evidence="1" id="KW-0732">Signal</keyword>
<dbReference type="PROSITE" id="PS51257">
    <property type="entry name" value="PROKAR_LIPOPROTEIN"/>
    <property type="match status" value="1"/>
</dbReference>
<comment type="caution">
    <text evidence="2">The sequence shown here is derived from an EMBL/GenBank/DDBJ whole genome shotgun (WGS) entry which is preliminary data.</text>
</comment>
<evidence type="ECO:0000313" key="2">
    <source>
        <dbReference type="EMBL" id="MFD0979785.1"/>
    </source>
</evidence>
<keyword evidence="3" id="KW-1185">Reference proteome</keyword>
<sequence>MKPRHSLLLTLPALAACGPAPDVPVAVTSRAPNATFACIAPRLERLPLRYDTRPTPDGWRMDLMVFAGPPAGWYRNGTIEHNGGTVLYAPDGATLGIFPERLSEEIAPILRRCTGR</sequence>
<organism evidence="2 3">
    <name type="scientific">Tropicimonas aquimaris</name>
    <dbReference type="NCBI Taxonomy" id="914152"/>
    <lineage>
        <taxon>Bacteria</taxon>
        <taxon>Pseudomonadati</taxon>
        <taxon>Pseudomonadota</taxon>
        <taxon>Alphaproteobacteria</taxon>
        <taxon>Rhodobacterales</taxon>
        <taxon>Roseobacteraceae</taxon>
        <taxon>Tropicimonas</taxon>
    </lineage>
</organism>
<evidence type="ECO:0000256" key="1">
    <source>
        <dbReference type="SAM" id="SignalP"/>
    </source>
</evidence>
<name>A0ABW3IP41_9RHOB</name>
<accession>A0ABW3IP41</accession>
<dbReference type="EMBL" id="JBHTJT010000008">
    <property type="protein sequence ID" value="MFD0979785.1"/>
    <property type="molecule type" value="Genomic_DNA"/>
</dbReference>
<protein>
    <recommendedName>
        <fullName evidence="4">Lipoprotein</fullName>
    </recommendedName>
</protein>
<dbReference type="RefSeq" id="WP_386074099.1">
    <property type="nucleotide sequence ID" value="NZ_JBHTJT010000008.1"/>
</dbReference>
<evidence type="ECO:0000313" key="3">
    <source>
        <dbReference type="Proteomes" id="UP001597108"/>
    </source>
</evidence>
<feature type="signal peptide" evidence="1">
    <location>
        <begin position="1"/>
        <end position="15"/>
    </location>
</feature>